<evidence type="ECO:0008006" key="5">
    <source>
        <dbReference type="Google" id="ProtNLM"/>
    </source>
</evidence>
<dbReference type="Gene3D" id="2.130.10.10">
    <property type="entry name" value="YVTN repeat-like/Quinoprotein amine dehydrogenase"/>
    <property type="match status" value="1"/>
</dbReference>
<sequence>MWQRPDRSQYRYYSPDRCHHLFLVDCRRGSQSHCPARNVGSQVKGRRWAHQLHRWVGILSCLFMLVVSGTALALNHADLWRAWFLNPAKIQNFHLSQARVLTADPHRTGHLLAADQKNLFESRDQGQTWQELKLFVPAEKVSGIGFSPEKADQIWVALREVGVYFSEDGGEIWEEVSDLPFNPLSGEKIETLLVGAGPSLQLQTDLAWYTQSPQGVWKRQALTSGQGRQALDIHDLIWRLHTGRFAGNAGLILYDGIALSLIFLSFSGLWLARRPKRKPTHKPTAPSLEYPSHEERLVQKDESLT</sequence>
<keyword evidence="2" id="KW-0812">Transmembrane</keyword>
<feature type="transmembrane region" description="Helical" evidence="2">
    <location>
        <begin position="251"/>
        <end position="272"/>
    </location>
</feature>
<comment type="caution">
    <text evidence="3">The sequence shown here is derived from an EMBL/GenBank/DDBJ whole genome shotgun (WGS) entry which is preliminary data.</text>
</comment>
<dbReference type="InterPro" id="IPR015943">
    <property type="entry name" value="WD40/YVTN_repeat-like_dom_sf"/>
</dbReference>
<organism evidence="3 4">
    <name type="scientific">bacterium (Candidatus Blackallbacteria) CG17_big_fil_post_rev_8_21_14_2_50_48_46</name>
    <dbReference type="NCBI Taxonomy" id="2014261"/>
    <lineage>
        <taxon>Bacteria</taxon>
        <taxon>Candidatus Blackallbacteria</taxon>
    </lineage>
</organism>
<dbReference type="Proteomes" id="UP000231019">
    <property type="component" value="Unassembled WGS sequence"/>
</dbReference>
<dbReference type="InterPro" id="IPR005625">
    <property type="entry name" value="PepSY-ass_TM"/>
</dbReference>
<feature type="compositionally biased region" description="Basic and acidic residues" evidence="1">
    <location>
        <begin position="291"/>
        <end position="305"/>
    </location>
</feature>
<feature type="region of interest" description="Disordered" evidence="1">
    <location>
        <begin position="276"/>
        <end position="305"/>
    </location>
</feature>
<dbReference type="EMBL" id="PFFQ01000039">
    <property type="protein sequence ID" value="PIW16253.1"/>
    <property type="molecule type" value="Genomic_DNA"/>
</dbReference>
<evidence type="ECO:0000313" key="3">
    <source>
        <dbReference type="EMBL" id="PIW16253.1"/>
    </source>
</evidence>
<evidence type="ECO:0000256" key="1">
    <source>
        <dbReference type="SAM" id="MobiDB-lite"/>
    </source>
</evidence>
<dbReference type="SUPFAM" id="SSF110296">
    <property type="entry name" value="Oligoxyloglucan reducing end-specific cellobiohydrolase"/>
    <property type="match status" value="1"/>
</dbReference>
<keyword evidence="2" id="KW-1133">Transmembrane helix</keyword>
<protein>
    <recommendedName>
        <fullName evidence="5">PepSY domain-containing protein</fullName>
    </recommendedName>
</protein>
<feature type="transmembrane region" description="Helical" evidence="2">
    <location>
        <begin position="55"/>
        <end position="74"/>
    </location>
</feature>
<keyword evidence="2" id="KW-0472">Membrane</keyword>
<dbReference type="CDD" id="cd15482">
    <property type="entry name" value="Sialidase_non-viral"/>
    <property type="match status" value="1"/>
</dbReference>
<gene>
    <name evidence="3" type="ORF">COW36_14100</name>
</gene>
<dbReference type="Pfam" id="PF03929">
    <property type="entry name" value="PepSY_TM"/>
    <property type="match status" value="1"/>
</dbReference>
<evidence type="ECO:0000256" key="2">
    <source>
        <dbReference type="SAM" id="Phobius"/>
    </source>
</evidence>
<name>A0A2M7G3A7_9BACT</name>
<accession>A0A2M7G3A7</accession>
<dbReference type="AlphaFoldDB" id="A0A2M7G3A7"/>
<reference evidence="3 4" key="1">
    <citation type="submission" date="2017-09" db="EMBL/GenBank/DDBJ databases">
        <title>Depth-based differentiation of microbial function through sediment-hosted aquifers and enrichment of novel symbionts in the deep terrestrial subsurface.</title>
        <authorList>
            <person name="Probst A.J."/>
            <person name="Ladd B."/>
            <person name="Jarett J.K."/>
            <person name="Geller-Mcgrath D.E."/>
            <person name="Sieber C.M."/>
            <person name="Emerson J.B."/>
            <person name="Anantharaman K."/>
            <person name="Thomas B.C."/>
            <person name="Malmstrom R."/>
            <person name="Stieglmeier M."/>
            <person name="Klingl A."/>
            <person name="Woyke T."/>
            <person name="Ryan C.M."/>
            <person name="Banfield J.F."/>
        </authorList>
    </citation>
    <scope>NUCLEOTIDE SEQUENCE [LARGE SCALE GENOMIC DNA]</scope>
    <source>
        <strain evidence="3">CG17_big_fil_post_rev_8_21_14_2_50_48_46</strain>
    </source>
</reference>
<evidence type="ECO:0000313" key="4">
    <source>
        <dbReference type="Proteomes" id="UP000231019"/>
    </source>
</evidence>
<proteinExistence type="predicted"/>